<dbReference type="GO" id="GO:0004519">
    <property type="term" value="F:endonuclease activity"/>
    <property type="evidence" value="ECO:0007669"/>
    <property type="project" value="InterPro"/>
</dbReference>
<sequence length="101" mass="11887">MHIIARKMLLDFSAKYPDAREPLARWWIICKKNNFSSFSELKKTFGTSDIAGRCVIFNIGGGKYRLIVRINFIACRMWVKYILPHDKYEKLNLKEDSKCQP</sequence>
<reference evidence="1 2" key="1">
    <citation type="submission" date="2020-08" db="EMBL/GenBank/DDBJ databases">
        <title>Bridging the membrane lipid divide: bacteria of the FCB group superphylum have the potential to synthesize archaeal ether lipids.</title>
        <authorList>
            <person name="Villanueva L."/>
            <person name="Von Meijenfeldt F.A.B."/>
            <person name="Westbye A.B."/>
            <person name="Yadav S."/>
            <person name="Hopmans E.C."/>
            <person name="Dutilh B.E."/>
            <person name="Sinninghe Damste J.S."/>
        </authorList>
    </citation>
    <scope>NUCLEOTIDE SEQUENCE [LARGE SCALE GENOMIC DNA]</scope>
    <source>
        <strain evidence="1">NIOZ-UU82</strain>
    </source>
</reference>
<dbReference type="Pfam" id="PF09907">
    <property type="entry name" value="HigB_toxin"/>
    <property type="match status" value="1"/>
</dbReference>
<dbReference type="GO" id="GO:0003723">
    <property type="term" value="F:RNA binding"/>
    <property type="evidence" value="ECO:0007669"/>
    <property type="project" value="InterPro"/>
</dbReference>
<protein>
    <submittedName>
        <fullName evidence="1">Type II toxin-antitoxin system HigB family toxin</fullName>
    </submittedName>
</protein>
<dbReference type="EMBL" id="JACNLL010000069">
    <property type="protein sequence ID" value="MBC8199909.1"/>
    <property type="molecule type" value="Genomic_DNA"/>
</dbReference>
<dbReference type="InterPro" id="IPR018669">
    <property type="entry name" value="Toxin_HigB"/>
</dbReference>
<dbReference type="AlphaFoldDB" id="A0A8J6N5R4"/>
<gene>
    <name evidence="1" type="ORF">H8E80_07690</name>
</gene>
<proteinExistence type="predicted"/>
<accession>A0A8J6N5R4</accession>
<evidence type="ECO:0000313" key="2">
    <source>
        <dbReference type="Proteomes" id="UP000603545"/>
    </source>
</evidence>
<dbReference type="Proteomes" id="UP000603545">
    <property type="component" value="Unassembled WGS sequence"/>
</dbReference>
<name>A0A8J6N5R4_9BACT</name>
<organism evidence="1 2">
    <name type="scientific">Candidatus Desulfaltia bathyphila</name>
    <dbReference type="NCBI Taxonomy" id="2841697"/>
    <lineage>
        <taxon>Bacteria</taxon>
        <taxon>Pseudomonadati</taxon>
        <taxon>Thermodesulfobacteriota</taxon>
        <taxon>Desulfobacteria</taxon>
        <taxon>Desulfobacterales</taxon>
        <taxon>Desulfobacterales incertae sedis</taxon>
        <taxon>Candidatus Desulfaltia</taxon>
    </lineage>
</organism>
<comment type="caution">
    <text evidence="1">The sequence shown here is derived from an EMBL/GenBank/DDBJ whole genome shotgun (WGS) entry which is preliminary data.</text>
</comment>
<evidence type="ECO:0000313" key="1">
    <source>
        <dbReference type="EMBL" id="MBC8199909.1"/>
    </source>
</evidence>
<dbReference type="GO" id="GO:0110001">
    <property type="term" value="C:toxin-antitoxin complex"/>
    <property type="evidence" value="ECO:0007669"/>
    <property type="project" value="InterPro"/>
</dbReference>